<sequence>MEKKIVEVRSNTNDNVVIRFEHVEDSSINIFTEGYKKICNRLGINRVQAEERYYVTESN</sequence>
<organism evidence="1 2">
    <name type="scientific">Paenibacillus gallinarum</name>
    <dbReference type="NCBI Taxonomy" id="2762232"/>
    <lineage>
        <taxon>Bacteria</taxon>
        <taxon>Bacillati</taxon>
        <taxon>Bacillota</taxon>
        <taxon>Bacilli</taxon>
        <taxon>Bacillales</taxon>
        <taxon>Paenibacillaceae</taxon>
        <taxon>Paenibacillus</taxon>
    </lineage>
</organism>
<comment type="caution">
    <text evidence="1">The sequence shown here is derived from an EMBL/GenBank/DDBJ whole genome shotgun (WGS) entry which is preliminary data.</text>
</comment>
<reference evidence="1 2" key="1">
    <citation type="submission" date="2020-08" db="EMBL/GenBank/DDBJ databases">
        <title>A Genomic Blueprint of the Chicken Gut Microbiome.</title>
        <authorList>
            <person name="Gilroy R."/>
            <person name="Ravi A."/>
            <person name="Getino M."/>
            <person name="Pursley I."/>
            <person name="Horton D.L."/>
            <person name="Alikhan N.-F."/>
            <person name="Baker D."/>
            <person name="Gharbi K."/>
            <person name="Hall N."/>
            <person name="Watson M."/>
            <person name="Adriaenssens E.M."/>
            <person name="Foster-Nyarko E."/>
            <person name="Jarju S."/>
            <person name="Secka A."/>
            <person name="Antonio M."/>
            <person name="Oren A."/>
            <person name="Chaudhuri R."/>
            <person name="La Ragione R.M."/>
            <person name="Hildebrand F."/>
            <person name="Pallen M.J."/>
        </authorList>
    </citation>
    <scope>NUCLEOTIDE SEQUENCE [LARGE SCALE GENOMIC DNA]</scope>
    <source>
        <strain evidence="1 2">Sa2BVA9</strain>
    </source>
</reference>
<gene>
    <name evidence="1" type="ORF">H9647_19740</name>
</gene>
<evidence type="ECO:0000313" key="1">
    <source>
        <dbReference type="EMBL" id="MBD7970302.1"/>
    </source>
</evidence>
<protein>
    <submittedName>
        <fullName evidence="1">Uncharacterized protein</fullName>
    </submittedName>
</protein>
<name>A0ABR8T3N0_9BACL</name>
<proteinExistence type="predicted"/>
<dbReference type="RefSeq" id="WP_191803258.1">
    <property type="nucleotide sequence ID" value="NZ_JACSQL010000011.1"/>
</dbReference>
<keyword evidence="2" id="KW-1185">Reference proteome</keyword>
<dbReference type="Proteomes" id="UP000608071">
    <property type="component" value="Unassembled WGS sequence"/>
</dbReference>
<dbReference type="EMBL" id="JACSQL010000011">
    <property type="protein sequence ID" value="MBD7970302.1"/>
    <property type="molecule type" value="Genomic_DNA"/>
</dbReference>
<evidence type="ECO:0000313" key="2">
    <source>
        <dbReference type="Proteomes" id="UP000608071"/>
    </source>
</evidence>
<accession>A0ABR8T3N0</accession>